<evidence type="ECO:0000259" key="11">
    <source>
        <dbReference type="PROSITE" id="PS50046"/>
    </source>
</evidence>
<dbReference type="InterPro" id="IPR036097">
    <property type="entry name" value="HisK_dim/P_sf"/>
</dbReference>
<dbReference type="SUPFAM" id="SSF55781">
    <property type="entry name" value="GAF domain-like"/>
    <property type="match status" value="2"/>
</dbReference>
<evidence type="ECO:0000256" key="4">
    <source>
        <dbReference type="ARBA" id="ARBA00022543"/>
    </source>
</evidence>
<dbReference type="InterPro" id="IPR003018">
    <property type="entry name" value="GAF"/>
</dbReference>
<keyword evidence="14" id="KW-1185">Reference proteome</keyword>
<name>A0A928ZTT2_LEPEC</name>
<dbReference type="PANTHER" id="PTHR42878">
    <property type="entry name" value="TWO-COMPONENT HISTIDINE KINASE"/>
    <property type="match status" value="1"/>
</dbReference>
<keyword evidence="9" id="KW-0157">Chromophore</keyword>
<dbReference type="GO" id="GO:0007234">
    <property type="term" value="P:osmosensory signaling via phosphorelay pathway"/>
    <property type="evidence" value="ECO:0007669"/>
    <property type="project" value="TreeGrafter"/>
</dbReference>
<feature type="domain" description="Phytochrome chromophore attachment site" evidence="11">
    <location>
        <begin position="160"/>
        <end position="317"/>
    </location>
</feature>
<gene>
    <name evidence="13" type="ORF">IQ260_10625</name>
</gene>
<evidence type="ECO:0000256" key="7">
    <source>
        <dbReference type="ARBA" id="ARBA00022679"/>
    </source>
</evidence>
<dbReference type="GO" id="GO:0006355">
    <property type="term" value="P:regulation of DNA-templated transcription"/>
    <property type="evidence" value="ECO:0007669"/>
    <property type="project" value="InterPro"/>
</dbReference>
<dbReference type="Pfam" id="PF02518">
    <property type="entry name" value="HATPase_c"/>
    <property type="match status" value="1"/>
</dbReference>
<dbReference type="PROSITE" id="PS50109">
    <property type="entry name" value="HIS_KIN"/>
    <property type="match status" value="1"/>
</dbReference>
<evidence type="ECO:0000313" key="14">
    <source>
        <dbReference type="Proteomes" id="UP000615026"/>
    </source>
</evidence>
<comment type="caution">
    <text evidence="13">The sequence shown here is derived from an EMBL/GenBank/DDBJ whole genome shotgun (WGS) entry which is preliminary data.</text>
</comment>
<comment type="catalytic activity">
    <reaction evidence="1">
        <text>ATP + protein L-histidine = ADP + protein N-phospho-L-histidine.</text>
        <dbReference type="EC" id="2.7.13.3"/>
    </reaction>
</comment>
<dbReference type="Pfam" id="PF00360">
    <property type="entry name" value="PHY"/>
    <property type="match status" value="1"/>
</dbReference>
<dbReference type="InterPro" id="IPR005467">
    <property type="entry name" value="His_kinase_dom"/>
</dbReference>
<dbReference type="GO" id="GO:0009881">
    <property type="term" value="F:photoreceptor activity"/>
    <property type="evidence" value="ECO:0007669"/>
    <property type="project" value="UniProtKB-KW"/>
</dbReference>
<organism evidence="13 14">
    <name type="scientific">Leptolyngbya cf. ectocarpi LEGE 11479</name>
    <dbReference type="NCBI Taxonomy" id="1828722"/>
    <lineage>
        <taxon>Bacteria</taxon>
        <taxon>Bacillati</taxon>
        <taxon>Cyanobacteriota</taxon>
        <taxon>Cyanophyceae</taxon>
        <taxon>Leptolyngbyales</taxon>
        <taxon>Leptolyngbyaceae</taxon>
        <taxon>Leptolyngbya group</taxon>
        <taxon>Leptolyngbya</taxon>
    </lineage>
</organism>
<accession>A0A928ZTT2</accession>
<dbReference type="PANTHER" id="PTHR42878:SF15">
    <property type="entry name" value="BACTERIOPHYTOCHROME"/>
    <property type="match status" value="1"/>
</dbReference>
<proteinExistence type="inferred from homology"/>
<evidence type="ECO:0000256" key="6">
    <source>
        <dbReference type="ARBA" id="ARBA00022606"/>
    </source>
</evidence>
<dbReference type="InterPro" id="IPR050351">
    <property type="entry name" value="BphY/WalK/GraS-like"/>
</dbReference>
<dbReference type="InterPro" id="IPR003594">
    <property type="entry name" value="HATPase_dom"/>
</dbReference>
<feature type="domain" description="Histidine kinase" evidence="12">
    <location>
        <begin position="543"/>
        <end position="771"/>
    </location>
</feature>
<dbReference type="Gene3D" id="3.30.450.40">
    <property type="match status" value="1"/>
</dbReference>
<sequence length="778" mass="86646">MRQSDFLHNAGISAGRLQQNHDFFPVHLIGLTQPHGVLLALEGENFTITQVSDNTTTHLGITPQSLLGQPLLELLGSTTYPKPLHHYLETCTEHASYVQVSICTPNGSKDFDGLVHRGKGSIVLELEPIGSQTSLQTAAGLMSLQTMVQQAIRRLRSIDDATEFLQAAVTEIQALTGYDRVMVYQFDEDQAGSVVAEVKPSGDVAYLGLHYPATDIPALVRQLYQRGLRRYIPDLTAAPVALVNAADASKTPLDLSYAILRGVDPCCIDYHQNMNVTGLMVIALVRDNQLWGLLACHHRSAKFLPYSVRSACEVLAQLIAAELASKVDKTELSYLNHLQTIQTDFVASIATAENFKQALIHPEPRLLDMVNAQGAAVCLDQDITLIGQTPPLDIVQDLISWSMEELSTELFHTNCLLQDYPAIADFKAVASGLVVLKISQLRRYLILWFRPEVLQIINWAGNPNESIHGADADNIVLCPRTSFRQWQETVRATALPWQPVELTNAIALKNAIVGIVLNKADELAQINRELERSNRELDSFAYAASHDLKEPLRGITNFSNILLKRHSHDLDQVAVKRLKTLVKLAERMDGLIDALLRFSRLSQDKLQYQATDLNVLVSSLIEDLSTTRSEEQLPLQIVIPKPLPVVSADPDLVREVFSNLLSNALKYTHAPQPKIEVGYLTADERPREDRVNSPDTCILYVKDDGIGIHERHFQNIFRLFKRLHERDCYGGGTGVGLTIAMKIIERHGGRIWVESKQNEGTTFYFVLSHYKQAQAVVP</sequence>
<dbReference type="Gene3D" id="3.30.450.20">
    <property type="entry name" value="PAS domain"/>
    <property type="match status" value="1"/>
</dbReference>
<dbReference type="SUPFAM" id="SSF47384">
    <property type="entry name" value="Homodimeric domain of signal transducing histidine kinase"/>
    <property type="match status" value="1"/>
</dbReference>
<evidence type="ECO:0000256" key="1">
    <source>
        <dbReference type="ARBA" id="ARBA00000085"/>
    </source>
</evidence>
<dbReference type="Pfam" id="PF08446">
    <property type="entry name" value="PAS_2"/>
    <property type="match status" value="1"/>
</dbReference>
<dbReference type="InterPro" id="IPR013515">
    <property type="entry name" value="Phytochrome_cen-reg"/>
</dbReference>
<evidence type="ECO:0000256" key="9">
    <source>
        <dbReference type="ARBA" id="ARBA00022991"/>
    </source>
</evidence>
<dbReference type="GO" id="GO:0030295">
    <property type="term" value="F:protein kinase activator activity"/>
    <property type="evidence" value="ECO:0007669"/>
    <property type="project" value="TreeGrafter"/>
</dbReference>
<dbReference type="PRINTS" id="PR01033">
    <property type="entry name" value="PHYTOCHROME"/>
</dbReference>
<dbReference type="Gene3D" id="1.10.287.130">
    <property type="match status" value="1"/>
</dbReference>
<keyword evidence="7" id="KW-0808">Transferase</keyword>
<dbReference type="InterPro" id="IPR043150">
    <property type="entry name" value="Phytochrome_PHY_sf"/>
</dbReference>
<dbReference type="Pfam" id="PF00512">
    <property type="entry name" value="HisKA"/>
    <property type="match status" value="1"/>
</dbReference>
<keyword evidence="5" id="KW-0597">Phosphoprotein</keyword>
<dbReference type="GO" id="GO:0000156">
    <property type="term" value="F:phosphorelay response regulator activity"/>
    <property type="evidence" value="ECO:0007669"/>
    <property type="project" value="TreeGrafter"/>
</dbReference>
<evidence type="ECO:0000256" key="8">
    <source>
        <dbReference type="ARBA" id="ARBA00022777"/>
    </source>
</evidence>
<evidence type="ECO:0000256" key="3">
    <source>
        <dbReference type="ARBA" id="ARBA00012438"/>
    </source>
</evidence>
<keyword evidence="6" id="KW-0716">Sensory transduction</keyword>
<dbReference type="InterPro" id="IPR029016">
    <property type="entry name" value="GAF-like_dom_sf"/>
</dbReference>
<dbReference type="InterPro" id="IPR036890">
    <property type="entry name" value="HATPase_C_sf"/>
</dbReference>
<dbReference type="FunFam" id="3.30.565.10:FF:000006">
    <property type="entry name" value="Sensor histidine kinase WalK"/>
    <property type="match status" value="1"/>
</dbReference>
<dbReference type="SMART" id="SM00388">
    <property type="entry name" value="HisKA"/>
    <property type="match status" value="1"/>
</dbReference>
<dbReference type="SUPFAM" id="SSF55874">
    <property type="entry name" value="ATPase domain of HSP90 chaperone/DNA topoisomerase II/histidine kinase"/>
    <property type="match status" value="1"/>
</dbReference>
<dbReference type="GO" id="GO:0000155">
    <property type="term" value="F:phosphorelay sensor kinase activity"/>
    <property type="evidence" value="ECO:0007669"/>
    <property type="project" value="InterPro"/>
</dbReference>
<dbReference type="SUPFAM" id="SSF55785">
    <property type="entry name" value="PYP-like sensor domain (PAS domain)"/>
    <property type="match status" value="1"/>
</dbReference>
<comment type="similarity">
    <text evidence="2">In the N-terminal section; belongs to the phytochrome family.</text>
</comment>
<dbReference type="InterPro" id="IPR035965">
    <property type="entry name" value="PAS-like_dom_sf"/>
</dbReference>
<dbReference type="EMBL" id="JADEXP010000076">
    <property type="protein sequence ID" value="MBE9067109.1"/>
    <property type="molecule type" value="Genomic_DNA"/>
</dbReference>
<dbReference type="InterPro" id="IPR013654">
    <property type="entry name" value="PAS_2"/>
</dbReference>
<dbReference type="RefSeq" id="WP_193993079.1">
    <property type="nucleotide sequence ID" value="NZ_JADEXP010000076.1"/>
</dbReference>
<evidence type="ECO:0000259" key="12">
    <source>
        <dbReference type="PROSITE" id="PS50109"/>
    </source>
</evidence>
<dbReference type="CDD" id="cd00082">
    <property type="entry name" value="HisKA"/>
    <property type="match status" value="1"/>
</dbReference>
<dbReference type="Proteomes" id="UP000615026">
    <property type="component" value="Unassembled WGS sequence"/>
</dbReference>
<dbReference type="Gene3D" id="3.30.565.10">
    <property type="entry name" value="Histidine kinase-like ATPase, C-terminal domain"/>
    <property type="match status" value="1"/>
</dbReference>
<dbReference type="GO" id="GO:0009584">
    <property type="term" value="P:detection of visible light"/>
    <property type="evidence" value="ECO:0007669"/>
    <property type="project" value="InterPro"/>
</dbReference>
<dbReference type="EC" id="2.7.13.3" evidence="3"/>
<protein>
    <recommendedName>
        <fullName evidence="3">histidine kinase</fullName>
        <ecNumber evidence="3">2.7.13.3</ecNumber>
    </recommendedName>
</protein>
<evidence type="ECO:0000256" key="10">
    <source>
        <dbReference type="ARBA" id="ARBA00023170"/>
    </source>
</evidence>
<dbReference type="InterPro" id="IPR003661">
    <property type="entry name" value="HisK_dim/P_dom"/>
</dbReference>
<evidence type="ECO:0000313" key="13">
    <source>
        <dbReference type="EMBL" id="MBE9067109.1"/>
    </source>
</evidence>
<keyword evidence="10" id="KW-0675">Receptor</keyword>
<dbReference type="SMART" id="SM00065">
    <property type="entry name" value="GAF"/>
    <property type="match status" value="1"/>
</dbReference>
<dbReference type="Gene3D" id="3.30.450.270">
    <property type="match status" value="1"/>
</dbReference>
<reference evidence="13" key="1">
    <citation type="submission" date="2020-10" db="EMBL/GenBank/DDBJ databases">
        <authorList>
            <person name="Castelo-Branco R."/>
            <person name="Eusebio N."/>
            <person name="Adriana R."/>
            <person name="Vieira A."/>
            <person name="Brugerolle De Fraissinette N."/>
            <person name="Rezende De Castro R."/>
            <person name="Schneider M.P."/>
            <person name="Vasconcelos V."/>
            <person name="Leao P.N."/>
        </authorList>
    </citation>
    <scope>NUCLEOTIDE SEQUENCE</scope>
    <source>
        <strain evidence="13">LEGE 11479</strain>
    </source>
</reference>
<dbReference type="InterPro" id="IPR001294">
    <property type="entry name" value="Phytochrome"/>
</dbReference>
<dbReference type="Pfam" id="PF01590">
    <property type="entry name" value="GAF"/>
    <property type="match status" value="1"/>
</dbReference>
<evidence type="ECO:0000256" key="5">
    <source>
        <dbReference type="ARBA" id="ARBA00022553"/>
    </source>
</evidence>
<dbReference type="InterPro" id="IPR016132">
    <property type="entry name" value="Phyto_chromo_attachment"/>
</dbReference>
<keyword evidence="8" id="KW-0418">Kinase</keyword>
<keyword evidence="4" id="KW-0600">Photoreceptor protein</keyword>
<evidence type="ECO:0000256" key="2">
    <source>
        <dbReference type="ARBA" id="ARBA00006402"/>
    </source>
</evidence>
<dbReference type="PROSITE" id="PS50046">
    <property type="entry name" value="PHYTOCHROME_2"/>
    <property type="match status" value="1"/>
</dbReference>
<dbReference type="AlphaFoldDB" id="A0A928ZTT2"/>
<dbReference type="SMART" id="SM00387">
    <property type="entry name" value="HATPase_c"/>
    <property type="match status" value="1"/>
</dbReference>